<dbReference type="RefSeq" id="XP_005820126.1">
    <property type="nucleotide sequence ID" value="XM_005820069.1"/>
</dbReference>
<dbReference type="PaxDb" id="55529-EKX33146"/>
<dbReference type="InterPro" id="IPR011990">
    <property type="entry name" value="TPR-like_helical_dom_sf"/>
</dbReference>
<dbReference type="KEGG" id="gtt:GUITHDRAFT_120667"/>
<name>L1IA61_GUITC</name>
<dbReference type="Proteomes" id="UP000011087">
    <property type="component" value="Unassembled WGS sequence"/>
</dbReference>
<evidence type="ECO:0000313" key="3">
    <source>
        <dbReference type="EMBL" id="EKX33146.1"/>
    </source>
</evidence>
<evidence type="ECO:0000259" key="2">
    <source>
        <dbReference type="PROSITE" id="PS50003"/>
    </source>
</evidence>
<gene>
    <name evidence="3" type="ORF">GUITHDRAFT_120667</name>
</gene>
<dbReference type="HOGENOM" id="CLU_613169_0_0_1"/>
<evidence type="ECO:0000313" key="4">
    <source>
        <dbReference type="EnsemblProtists" id="EKX33146"/>
    </source>
</evidence>
<dbReference type="SUPFAM" id="SSF50729">
    <property type="entry name" value="PH domain-like"/>
    <property type="match status" value="2"/>
</dbReference>
<organism evidence="3">
    <name type="scientific">Guillardia theta (strain CCMP2712)</name>
    <name type="common">Cryptophyte</name>
    <dbReference type="NCBI Taxonomy" id="905079"/>
    <lineage>
        <taxon>Eukaryota</taxon>
        <taxon>Cryptophyceae</taxon>
        <taxon>Pyrenomonadales</taxon>
        <taxon>Geminigeraceae</taxon>
        <taxon>Guillardia</taxon>
    </lineage>
</organism>
<accession>L1IA61</accession>
<evidence type="ECO:0000256" key="1">
    <source>
        <dbReference type="SAM" id="Coils"/>
    </source>
</evidence>
<dbReference type="eggNOG" id="ENOG502SD42">
    <property type="taxonomic scope" value="Eukaryota"/>
</dbReference>
<dbReference type="PANTHER" id="PTHR14336">
    <property type="entry name" value="TANDEM PH DOMAIN CONTAINING PROTEIN"/>
    <property type="match status" value="1"/>
</dbReference>
<evidence type="ECO:0000313" key="5">
    <source>
        <dbReference type="Proteomes" id="UP000011087"/>
    </source>
</evidence>
<dbReference type="EMBL" id="JH993154">
    <property type="protein sequence ID" value="EKX33146.1"/>
    <property type="molecule type" value="Genomic_DNA"/>
</dbReference>
<dbReference type="AlphaFoldDB" id="L1IA61"/>
<dbReference type="SMART" id="SM00233">
    <property type="entry name" value="PH"/>
    <property type="match status" value="2"/>
</dbReference>
<dbReference type="GeneID" id="17289894"/>
<dbReference type="PROSITE" id="PS50003">
    <property type="entry name" value="PH_DOMAIN"/>
    <property type="match status" value="2"/>
</dbReference>
<dbReference type="InterPro" id="IPR001849">
    <property type="entry name" value="PH_domain"/>
</dbReference>
<dbReference type="STRING" id="905079.L1IA61"/>
<feature type="coiled-coil region" evidence="1">
    <location>
        <begin position="134"/>
        <end position="161"/>
    </location>
</feature>
<dbReference type="SUPFAM" id="SSF48452">
    <property type="entry name" value="TPR-like"/>
    <property type="match status" value="1"/>
</dbReference>
<sequence>MKRDATPELMLDPPSTPKMKCVVSGLEKFLKEWKEGKKMSLDEWESAYGKVDGGTESDALAFMCEEAEALAMDDMDDDALSKYYDIFMINRNHARTLHSFAVFHHRKAQVGVARILYEHCLKISPRRWKTSFNLARLEQDNKMQEEACARYEEIIKAAECDDKTRCDSLAYLALLHQEHHQDYCKACDLYKQSLRITPNHIYSLDHLCALLQSCGISDDSKQLHEYVCELDGEHGLRWCPYGNSLFSGERLVKNKTEVIKSLPEDLRTQIVDLLKEISEHVPNTPTKTSSRNERLSSIKSFSSIITSKNLRRNTDLKSSMLLPEEGLLTSGWMKKRGWYVTSWRDRFFVIKGRALEYYVTDKNHHNEQPRGTIWLAGCEVEDRGKVDNLFLFAVLDKVAKRTYECACESDESRQSWMSSIREVAWGDRRHALERAGSFFESFVSTAHEHPDAHGGSFALGGIVKKRGWYNTSWQDRYFLLKENVLEYYASVQAFESRSQPRGSINIFDCVVEEKGSNGKIWEFTIRDKVKKRTYECACATEKERSEWVSTIRQASRV</sequence>
<dbReference type="PANTHER" id="PTHR14336:SF8">
    <property type="entry name" value="PROTEIN OPY1"/>
    <property type="match status" value="1"/>
</dbReference>
<reference evidence="3 5" key="1">
    <citation type="journal article" date="2012" name="Nature">
        <title>Algal genomes reveal evolutionary mosaicism and the fate of nucleomorphs.</title>
        <authorList>
            <consortium name="DOE Joint Genome Institute"/>
            <person name="Curtis B.A."/>
            <person name="Tanifuji G."/>
            <person name="Burki F."/>
            <person name="Gruber A."/>
            <person name="Irimia M."/>
            <person name="Maruyama S."/>
            <person name="Arias M.C."/>
            <person name="Ball S.G."/>
            <person name="Gile G.H."/>
            <person name="Hirakawa Y."/>
            <person name="Hopkins J.F."/>
            <person name="Kuo A."/>
            <person name="Rensing S.A."/>
            <person name="Schmutz J."/>
            <person name="Symeonidi A."/>
            <person name="Elias M."/>
            <person name="Eveleigh R.J."/>
            <person name="Herman E.K."/>
            <person name="Klute M.J."/>
            <person name="Nakayama T."/>
            <person name="Obornik M."/>
            <person name="Reyes-Prieto A."/>
            <person name="Armbrust E.V."/>
            <person name="Aves S.J."/>
            <person name="Beiko R.G."/>
            <person name="Coutinho P."/>
            <person name="Dacks J.B."/>
            <person name="Durnford D.G."/>
            <person name="Fast N.M."/>
            <person name="Green B.R."/>
            <person name="Grisdale C.J."/>
            <person name="Hempel F."/>
            <person name="Henrissat B."/>
            <person name="Hoppner M.P."/>
            <person name="Ishida K."/>
            <person name="Kim E."/>
            <person name="Koreny L."/>
            <person name="Kroth P.G."/>
            <person name="Liu Y."/>
            <person name="Malik S.B."/>
            <person name="Maier U.G."/>
            <person name="McRose D."/>
            <person name="Mock T."/>
            <person name="Neilson J.A."/>
            <person name="Onodera N.T."/>
            <person name="Poole A.M."/>
            <person name="Pritham E.J."/>
            <person name="Richards T.A."/>
            <person name="Rocap G."/>
            <person name="Roy S.W."/>
            <person name="Sarai C."/>
            <person name="Schaack S."/>
            <person name="Shirato S."/>
            <person name="Slamovits C.H."/>
            <person name="Spencer D.F."/>
            <person name="Suzuki S."/>
            <person name="Worden A.Z."/>
            <person name="Zauner S."/>
            <person name="Barry K."/>
            <person name="Bell C."/>
            <person name="Bharti A.K."/>
            <person name="Crow J.A."/>
            <person name="Grimwood J."/>
            <person name="Kramer R."/>
            <person name="Lindquist E."/>
            <person name="Lucas S."/>
            <person name="Salamov A."/>
            <person name="McFadden G.I."/>
            <person name="Lane C.E."/>
            <person name="Keeling P.J."/>
            <person name="Gray M.W."/>
            <person name="Grigoriev I.V."/>
            <person name="Archibald J.M."/>
        </authorList>
    </citation>
    <scope>NUCLEOTIDE SEQUENCE</scope>
    <source>
        <strain evidence="3 5">CCMP2712</strain>
    </source>
</reference>
<dbReference type="OrthoDB" id="2344588at2759"/>
<proteinExistence type="predicted"/>
<dbReference type="Gene3D" id="2.30.29.30">
    <property type="entry name" value="Pleckstrin-homology domain (PH domain)/Phosphotyrosine-binding domain (PTB)"/>
    <property type="match status" value="2"/>
</dbReference>
<keyword evidence="5" id="KW-1185">Reference proteome</keyword>
<protein>
    <recommendedName>
        <fullName evidence="2">PH domain-containing protein</fullName>
    </recommendedName>
</protein>
<dbReference type="Pfam" id="PF00169">
    <property type="entry name" value="PH"/>
    <property type="match status" value="2"/>
</dbReference>
<dbReference type="InterPro" id="IPR011993">
    <property type="entry name" value="PH-like_dom_sf"/>
</dbReference>
<feature type="domain" description="PH" evidence="2">
    <location>
        <begin position="326"/>
        <end position="425"/>
    </location>
</feature>
<keyword evidence="1" id="KW-0175">Coiled coil</keyword>
<dbReference type="InterPro" id="IPR051707">
    <property type="entry name" value="PI-Interact_SigTrans_Reg"/>
</dbReference>
<dbReference type="EnsemblProtists" id="EKX33146">
    <property type="protein sequence ID" value="EKX33146"/>
    <property type="gene ID" value="GUITHDRAFT_120667"/>
</dbReference>
<feature type="domain" description="PH" evidence="2">
    <location>
        <begin position="456"/>
        <end position="556"/>
    </location>
</feature>
<dbReference type="Gene3D" id="1.25.40.10">
    <property type="entry name" value="Tetratricopeptide repeat domain"/>
    <property type="match status" value="1"/>
</dbReference>
<reference evidence="5" key="2">
    <citation type="submission" date="2012-11" db="EMBL/GenBank/DDBJ databases">
        <authorList>
            <person name="Kuo A."/>
            <person name="Curtis B.A."/>
            <person name="Tanifuji G."/>
            <person name="Burki F."/>
            <person name="Gruber A."/>
            <person name="Irimia M."/>
            <person name="Maruyama S."/>
            <person name="Arias M.C."/>
            <person name="Ball S.G."/>
            <person name="Gile G.H."/>
            <person name="Hirakawa Y."/>
            <person name="Hopkins J.F."/>
            <person name="Rensing S.A."/>
            <person name="Schmutz J."/>
            <person name="Symeonidi A."/>
            <person name="Elias M."/>
            <person name="Eveleigh R.J."/>
            <person name="Herman E.K."/>
            <person name="Klute M.J."/>
            <person name="Nakayama T."/>
            <person name="Obornik M."/>
            <person name="Reyes-Prieto A."/>
            <person name="Armbrust E.V."/>
            <person name="Aves S.J."/>
            <person name="Beiko R.G."/>
            <person name="Coutinho P."/>
            <person name="Dacks J.B."/>
            <person name="Durnford D.G."/>
            <person name="Fast N.M."/>
            <person name="Green B.R."/>
            <person name="Grisdale C."/>
            <person name="Hempe F."/>
            <person name="Henrissat B."/>
            <person name="Hoppner M.P."/>
            <person name="Ishida K.-I."/>
            <person name="Kim E."/>
            <person name="Koreny L."/>
            <person name="Kroth P.G."/>
            <person name="Liu Y."/>
            <person name="Malik S.-B."/>
            <person name="Maier U.G."/>
            <person name="McRose D."/>
            <person name="Mock T."/>
            <person name="Neilson J.A."/>
            <person name="Onodera N.T."/>
            <person name="Poole A.M."/>
            <person name="Pritham E.J."/>
            <person name="Richards T.A."/>
            <person name="Rocap G."/>
            <person name="Roy S.W."/>
            <person name="Sarai C."/>
            <person name="Schaack S."/>
            <person name="Shirato S."/>
            <person name="Slamovits C.H."/>
            <person name="Spencer D.F."/>
            <person name="Suzuki S."/>
            <person name="Worden A.Z."/>
            <person name="Zauner S."/>
            <person name="Barry K."/>
            <person name="Bell C."/>
            <person name="Bharti A.K."/>
            <person name="Crow J.A."/>
            <person name="Grimwood J."/>
            <person name="Kramer R."/>
            <person name="Lindquist E."/>
            <person name="Lucas S."/>
            <person name="Salamov A."/>
            <person name="McFadden G.I."/>
            <person name="Lane C.E."/>
            <person name="Keeling P.J."/>
            <person name="Gray M.W."/>
            <person name="Grigoriev I.V."/>
            <person name="Archibald J.M."/>
        </authorList>
    </citation>
    <scope>NUCLEOTIDE SEQUENCE</scope>
    <source>
        <strain evidence="5">CCMP2712</strain>
    </source>
</reference>
<reference evidence="4" key="3">
    <citation type="submission" date="2016-03" db="UniProtKB">
        <authorList>
            <consortium name="EnsemblProtists"/>
        </authorList>
    </citation>
    <scope>IDENTIFICATION</scope>
</reference>